<gene>
    <name evidence="3" type="ORF">PV06_05177</name>
</gene>
<feature type="transmembrane region" description="Helical" evidence="2">
    <location>
        <begin position="154"/>
        <end position="176"/>
    </location>
</feature>
<dbReference type="RefSeq" id="XP_016264360.1">
    <property type="nucleotide sequence ID" value="XM_016406154.1"/>
</dbReference>
<keyword evidence="4" id="KW-1185">Reference proteome</keyword>
<sequence length="224" mass="24383">MNATRLRKAFKYPSDDDGTDVSHDEMDEQEQETLLTKLRASESSTNAQYRLIFTALPLVVTLPFIWYLFIATSRIMALLCLLSVTSLGSSAYMMSFMPVSSAPTSPSTGSKSTSGRPPPPSVVFGTGMSTASGSGKNFLSFFATSAEDGPVKQYLPYMNVAICGILLLAAVGYRARADVPEGLWLFLVLPAVIFGMVVMARRSIGEIQMGLRELQGMRYEYKGA</sequence>
<accession>A0A0D2E8G4</accession>
<feature type="region of interest" description="Disordered" evidence="1">
    <location>
        <begin position="104"/>
        <end position="126"/>
    </location>
</feature>
<dbReference type="Proteomes" id="UP000053342">
    <property type="component" value="Unassembled WGS sequence"/>
</dbReference>
<feature type="transmembrane region" description="Helical" evidence="2">
    <location>
        <begin position="49"/>
        <end position="69"/>
    </location>
</feature>
<evidence type="ECO:0000313" key="3">
    <source>
        <dbReference type="EMBL" id="KIW44144.1"/>
    </source>
</evidence>
<feature type="transmembrane region" description="Helical" evidence="2">
    <location>
        <begin position="182"/>
        <end position="200"/>
    </location>
</feature>
<reference evidence="3 4" key="1">
    <citation type="submission" date="2015-01" db="EMBL/GenBank/DDBJ databases">
        <title>The Genome Sequence of Exophiala oligosperma CBS72588.</title>
        <authorList>
            <consortium name="The Broad Institute Genomics Platform"/>
            <person name="Cuomo C."/>
            <person name="de Hoog S."/>
            <person name="Gorbushina A."/>
            <person name="Stielow B."/>
            <person name="Teixiera M."/>
            <person name="Abouelleil A."/>
            <person name="Chapman S.B."/>
            <person name="Priest M."/>
            <person name="Young S.K."/>
            <person name="Wortman J."/>
            <person name="Nusbaum C."/>
            <person name="Birren B."/>
        </authorList>
    </citation>
    <scope>NUCLEOTIDE SEQUENCE [LARGE SCALE GENOMIC DNA]</scope>
    <source>
        <strain evidence="3 4">CBS 72588</strain>
    </source>
</reference>
<organism evidence="3 4">
    <name type="scientific">Exophiala oligosperma</name>
    <dbReference type="NCBI Taxonomy" id="215243"/>
    <lineage>
        <taxon>Eukaryota</taxon>
        <taxon>Fungi</taxon>
        <taxon>Dikarya</taxon>
        <taxon>Ascomycota</taxon>
        <taxon>Pezizomycotina</taxon>
        <taxon>Eurotiomycetes</taxon>
        <taxon>Chaetothyriomycetidae</taxon>
        <taxon>Chaetothyriales</taxon>
        <taxon>Herpotrichiellaceae</taxon>
        <taxon>Exophiala</taxon>
    </lineage>
</organism>
<evidence type="ECO:0000313" key="4">
    <source>
        <dbReference type="Proteomes" id="UP000053342"/>
    </source>
</evidence>
<keyword evidence="2" id="KW-0472">Membrane</keyword>
<dbReference type="VEuPathDB" id="FungiDB:PV06_05177"/>
<keyword evidence="2" id="KW-1133">Transmembrane helix</keyword>
<feature type="transmembrane region" description="Helical" evidence="2">
    <location>
        <begin position="75"/>
        <end position="94"/>
    </location>
</feature>
<dbReference type="GeneID" id="27357251"/>
<feature type="compositionally biased region" description="Low complexity" evidence="1">
    <location>
        <begin position="104"/>
        <end position="115"/>
    </location>
</feature>
<dbReference type="HOGENOM" id="CLU_099932_1_0_1"/>
<dbReference type="EMBL" id="KN847335">
    <property type="protein sequence ID" value="KIW44144.1"/>
    <property type="molecule type" value="Genomic_DNA"/>
</dbReference>
<evidence type="ECO:0000256" key="2">
    <source>
        <dbReference type="SAM" id="Phobius"/>
    </source>
</evidence>
<dbReference type="OrthoDB" id="3358048at2759"/>
<proteinExistence type="predicted"/>
<evidence type="ECO:0000256" key="1">
    <source>
        <dbReference type="SAM" id="MobiDB-lite"/>
    </source>
</evidence>
<keyword evidence="2" id="KW-0812">Transmembrane</keyword>
<name>A0A0D2E8G4_9EURO</name>
<dbReference type="AlphaFoldDB" id="A0A0D2E8G4"/>
<protein>
    <submittedName>
        <fullName evidence="3">Uncharacterized protein</fullName>
    </submittedName>
</protein>